<dbReference type="Proteomes" id="UP000073492">
    <property type="component" value="Unassembled WGS sequence"/>
</dbReference>
<accession>A0A139IIR9</accession>
<dbReference type="AlphaFoldDB" id="A0A139IIR9"/>
<feature type="region of interest" description="Disordered" evidence="1">
    <location>
        <begin position="260"/>
        <end position="291"/>
    </location>
</feature>
<protein>
    <submittedName>
        <fullName evidence="2">Uncharacterized protein</fullName>
    </submittedName>
</protein>
<evidence type="ECO:0000256" key="1">
    <source>
        <dbReference type="SAM" id="MobiDB-lite"/>
    </source>
</evidence>
<organism evidence="2 3">
    <name type="scientific">Pseudocercospora musae</name>
    <dbReference type="NCBI Taxonomy" id="113226"/>
    <lineage>
        <taxon>Eukaryota</taxon>
        <taxon>Fungi</taxon>
        <taxon>Dikarya</taxon>
        <taxon>Ascomycota</taxon>
        <taxon>Pezizomycotina</taxon>
        <taxon>Dothideomycetes</taxon>
        <taxon>Dothideomycetidae</taxon>
        <taxon>Mycosphaerellales</taxon>
        <taxon>Mycosphaerellaceae</taxon>
        <taxon>Pseudocercospora</taxon>
    </lineage>
</organism>
<keyword evidence="3" id="KW-1185">Reference proteome</keyword>
<name>A0A139IIR9_9PEZI</name>
<gene>
    <name evidence="2" type="ORF">AC579_9123</name>
</gene>
<evidence type="ECO:0000313" key="2">
    <source>
        <dbReference type="EMBL" id="KXT14535.1"/>
    </source>
</evidence>
<comment type="caution">
    <text evidence="2">The sequence shown here is derived from an EMBL/GenBank/DDBJ whole genome shotgun (WGS) entry which is preliminary data.</text>
</comment>
<dbReference type="EMBL" id="LFZO01000079">
    <property type="protein sequence ID" value="KXT14535.1"/>
    <property type="molecule type" value="Genomic_DNA"/>
</dbReference>
<evidence type="ECO:0000313" key="3">
    <source>
        <dbReference type="Proteomes" id="UP000073492"/>
    </source>
</evidence>
<feature type="compositionally biased region" description="Basic and acidic residues" evidence="1">
    <location>
        <begin position="144"/>
        <end position="165"/>
    </location>
</feature>
<dbReference type="STRING" id="113226.A0A139IIR9"/>
<feature type="region of interest" description="Disordered" evidence="1">
    <location>
        <begin position="144"/>
        <end position="183"/>
    </location>
</feature>
<sequence>MADFAIPCDRARNLHGAQMLYRAPCNTIMSTPHFSSALGVANSFAATTYKHPIKTSRPAAQRRYIEHSGCSAAQAQYLRKAILTPVSPRSARTICPANYIPDVTDLRSLKDERRASHQYLAMSTEGEGHSVKFLNRGSIQDGRWQAHNDTVADRSNTDLTTEKGRGKTTASLPPAPIGTPRATSSSMIQPVVFQIDIAPRVVRQAEVEWKGGPHIRMTILAKDRRDQCFGVLSREVPFNPLVARLTSKYLQWKNKIKITGQKSSRPSKRPSGRAVITSASSTLSKTAVPDAQPEDFHAAKLEW</sequence>
<reference evidence="2 3" key="1">
    <citation type="submission" date="2015-07" db="EMBL/GenBank/DDBJ databases">
        <title>Comparative genomics of the Sigatoka disease complex on banana suggests a link between parallel evolutionary changes in Pseudocercospora fijiensis and Pseudocercospora eumusae and increased virulence on the banana host.</title>
        <authorList>
            <person name="Chang T.-C."/>
            <person name="Salvucci A."/>
            <person name="Crous P.W."/>
            <person name="Stergiopoulos I."/>
        </authorList>
    </citation>
    <scope>NUCLEOTIDE SEQUENCE [LARGE SCALE GENOMIC DNA]</scope>
    <source>
        <strain evidence="2 3">CBS 116634</strain>
    </source>
</reference>
<proteinExistence type="predicted"/>